<dbReference type="CDD" id="cd12347">
    <property type="entry name" value="RRM_PPIE"/>
    <property type="match status" value="1"/>
</dbReference>
<dbReference type="InterPro" id="IPR029000">
    <property type="entry name" value="Cyclophilin-like_dom_sf"/>
</dbReference>
<dbReference type="STRING" id="81824.A9UWT1"/>
<dbReference type="InterPro" id="IPR035979">
    <property type="entry name" value="RBD_domain_sf"/>
</dbReference>
<dbReference type="GO" id="GO:0006457">
    <property type="term" value="P:protein folding"/>
    <property type="evidence" value="ECO:0000318"/>
    <property type="project" value="GO_Central"/>
</dbReference>
<dbReference type="EMBL" id="CH991548">
    <property type="protein sequence ID" value="EDQ90096.1"/>
    <property type="molecule type" value="Genomic_DNA"/>
</dbReference>
<dbReference type="InParanoid" id="A9UWT1"/>
<evidence type="ECO:0000313" key="11">
    <source>
        <dbReference type="EMBL" id="EDQ90096.1"/>
    </source>
</evidence>
<keyword evidence="12" id="KW-1185">Reference proteome</keyword>
<dbReference type="SMART" id="SM00360">
    <property type="entry name" value="RRM"/>
    <property type="match status" value="1"/>
</dbReference>
<dbReference type="Proteomes" id="UP000001357">
    <property type="component" value="Unassembled WGS sequence"/>
</dbReference>
<dbReference type="OMA" id="KIVIYAC"/>
<evidence type="ECO:0000256" key="3">
    <source>
        <dbReference type="ARBA" id="ARBA00022884"/>
    </source>
</evidence>
<accession>A9UWT1</accession>
<feature type="region of interest" description="Disordered" evidence="8">
    <location>
        <begin position="125"/>
        <end position="144"/>
    </location>
</feature>
<dbReference type="eggNOG" id="KOG0111">
    <property type="taxonomic scope" value="Eukaryota"/>
</dbReference>
<evidence type="ECO:0000313" key="12">
    <source>
        <dbReference type="Proteomes" id="UP000001357"/>
    </source>
</evidence>
<dbReference type="InterPro" id="IPR002130">
    <property type="entry name" value="Cyclophilin-type_PPIase_dom"/>
</dbReference>
<dbReference type="GO" id="GO:0005737">
    <property type="term" value="C:cytoplasm"/>
    <property type="evidence" value="ECO:0000318"/>
    <property type="project" value="GO_Central"/>
</dbReference>
<dbReference type="FunCoup" id="A9UWT1">
    <property type="interactions" value="1198"/>
</dbReference>
<dbReference type="SUPFAM" id="SSF54928">
    <property type="entry name" value="RNA-binding domain, RBD"/>
    <property type="match status" value="1"/>
</dbReference>
<dbReference type="Gene3D" id="3.30.70.330">
    <property type="match status" value="1"/>
</dbReference>
<dbReference type="RefSeq" id="XP_001744863.1">
    <property type="nucleotide sequence ID" value="XM_001744811.1"/>
</dbReference>
<dbReference type="Pfam" id="PF00160">
    <property type="entry name" value="Pro_isomerase"/>
    <property type="match status" value="1"/>
</dbReference>
<evidence type="ECO:0000256" key="2">
    <source>
        <dbReference type="ARBA" id="ARBA00013194"/>
    </source>
</evidence>
<evidence type="ECO:0000256" key="7">
    <source>
        <dbReference type="PROSITE-ProRule" id="PRU00176"/>
    </source>
</evidence>
<comment type="catalytic activity">
    <reaction evidence="1">
        <text>[protein]-peptidylproline (omega=180) = [protein]-peptidylproline (omega=0)</text>
        <dbReference type="Rhea" id="RHEA:16237"/>
        <dbReference type="Rhea" id="RHEA-COMP:10747"/>
        <dbReference type="Rhea" id="RHEA-COMP:10748"/>
        <dbReference type="ChEBI" id="CHEBI:83833"/>
        <dbReference type="ChEBI" id="CHEBI:83834"/>
        <dbReference type="EC" id="5.2.1.8"/>
    </reaction>
</comment>
<dbReference type="FunFam" id="2.40.100.10:FF:000013">
    <property type="entry name" value="Peptidyl-prolyl cis-trans isomerase"/>
    <property type="match status" value="1"/>
</dbReference>
<evidence type="ECO:0000256" key="5">
    <source>
        <dbReference type="ARBA" id="ARBA00023235"/>
    </source>
</evidence>
<evidence type="ECO:0000259" key="10">
    <source>
        <dbReference type="PROSITE" id="PS50102"/>
    </source>
</evidence>
<evidence type="ECO:0000256" key="4">
    <source>
        <dbReference type="ARBA" id="ARBA00023110"/>
    </source>
</evidence>
<dbReference type="CDD" id="cd01926">
    <property type="entry name" value="cyclophilin_ABH_like"/>
    <property type="match status" value="1"/>
</dbReference>
<dbReference type="Gene3D" id="2.40.100.10">
    <property type="entry name" value="Cyclophilin-like"/>
    <property type="match status" value="1"/>
</dbReference>
<dbReference type="GeneID" id="5890384"/>
<keyword evidence="5" id="KW-0413">Isomerase</keyword>
<gene>
    <name evidence="11" type="ORF">MONBRDRAFT_18666</name>
</gene>
<dbReference type="KEGG" id="mbr:MONBRDRAFT_18666"/>
<dbReference type="PRINTS" id="PR00153">
    <property type="entry name" value="CSAPPISMRASE"/>
</dbReference>
<evidence type="ECO:0000259" key="9">
    <source>
        <dbReference type="PROSITE" id="PS50072"/>
    </source>
</evidence>
<keyword evidence="4" id="KW-0697">Rotamase</keyword>
<dbReference type="PANTHER" id="PTHR11071:SF561">
    <property type="entry name" value="PEPTIDYL-PROLYL CIS-TRANS ISOMERASE D-RELATED"/>
    <property type="match status" value="1"/>
</dbReference>
<evidence type="ECO:0000256" key="1">
    <source>
        <dbReference type="ARBA" id="ARBA00000971"/>
    </source>
</evidence>
<dbReference type="PROSITE" id="PS50072">
    <property type="entry name" value="CSA_PPIASE_2"/>
    <property type="match status" value="1"/>
</dbReference>
<dbReference type="Pfam" id="PF00076">
    <property type="entry name" value="RRM_1"/>
    <property type="match status" value="1"/>
</dbReference>
<evidence type="ECO:0000256" key="6">
    <source>
        <dbReference type="ARBA" id="ARBA00049785"/>
    </source>
</evidence>
<protein>
    <recommendedName>
        <fullName evidence="2">peptidylprolyl isomerase</fullName>
        <ecNumber evidence="2">5.2.1.8</ecNumber>
    </recommendedName>
    <alternativeName>
        <fullName evidence="6">Cyclophilin E</fullName>
    </alternativeName>
</protein>
<dbReference type="GO" id="GO:0003755">
    <property type="term" value="F:peptidyl-prolyl cis-trans isomerase activity"/>
    <property type="evidence" value="ECO:0000318"/>
    <property type="project" value="GO_Central"/>
</dbReference>
<dbReference type="GO" id="GO:0003723">
    <property type="term" value="F:RNA binding"/>
    <property type="evidence" value="ECO:0007669"/>
    <property type="project" value="UniProtKB-UniRule"/>
</dbReference>
<organism evidence="11 12">
    <name type="scientific">Monosiga brevicollis</name>
    <name type="common">Choanoflagellate</name>
    <dbReference type="NCBI Taxonomy" id="81824"/>
    <lineage>
        <taxon>Eukaryota</taxon>
        <taxon>Choanoflagellata</taxon>
        <taxon>Craspedida</taxon>
        <taxon>Salpingoecidae</taxon>
        <taxon>Monosiga</taxon>
    </lineage>
</organism>
<dbReference type="PROSITE" id="PS50102">
    <property type="entry name" value="RRM"/>
    <property type="match status" value="1"/>
</dbReference>
<dbReference type="InterPro" id="IPR034168">
    <property type="entry name" value="PPIE_RRM"/>
</dbReference>
<dbReference type="SUPFAM" id="SSF50891">
    <property type="entry name" value="Cyclophilin-like"/>
    <property type="match status" value="1"/>
</dbReference>
<dbReference type="InterPro" id="IPR000504">
    <property type="entry name" value="RRM_dom"/>
</dbReference>
<feature type="domain" description="RRM" evidence="10">
    <location>
        <begin position="8"/>
        <end position="86"/>
    </location>
</feature>
<evidence type="ECO:0000256" key="8">
    <source>
        <dbReference type="SAM" id="MobiDB-lite"/>
    </source>
</evidence>
<feature type="domain" description="PPIase cyclophilin-type" evidence="9">
    <location>
        <begin position="150"/>
        <end position="306"/>
    </location>
</feature>
<dbReference type="PANTHER" id="PTHR11071">
    <property type="entry name" value="PEPTIDYL-PROLYL CIS-TRANS ISOMERASE"/>
    <property type="match status" value="1"/>
</dbReference>
<proteinExistence type="predicted"/>
<reference evidence="11 12" key="1">
    <citation type="journal article" date="2008" name="Nature">
        <title>The genome of the choanoflagellate Monosiga brevicollis and the origin of metazoans.</title>
        <authorList>
            <consortium name="JGI Sequencing"/>
            <person name="King N."/>
            <person name="Westbrook M.J."/>
            <person name="Young S.L."/>
            <person name="Kuo A."/>
            <person name="Abedin M."/>
            <person name="Chapman J."/>
            <person name="Fairclough S."/>
            <person name="Hellsten U."/>
            <person name="Isogai Y."/>
            <person name="Letunic I."/>
            <person name="Marr M."/>
            <person name="Pincus D."/>
            <person name="Putnam N."/>
            <person name="Rokas A."/>
            <person name="Wright K.J."/>
            <person name="Zuzow R."/>
            <person name="Dirks W."/>
            <person name="Good M."/>
            <person name="Goodstein D."/>
            <person name="Lemons D."/>
            <person name="Li W."/>
            <person name="Lyons J.B."/>
            <person name="Morris A."/>
            <person name="Nichols S."/>
            <person name="Richter D.J."/>
            <person name="Salamov A."/>
            <person name="Bork P."/>
            <person name="Lim W.A."/>
            <person name="Manning G."/>
            <person name="Miller W.T."/>
            <person name="McGinnis W."/>
            <person name="Shapiro H."/>
            <person name="Tjian R."/>
            <person name="Grigoriev I.V."/>
            <person name="Rokhsar D."/>
        </authorList>
    </citation>
    <scope>NUCLEOTIDE SEQUENCE [LARGE SCALE GENOMIC DNA]</scope>
    <source>
        <strain evidence="12">MX1 / ATCC 50154</strain>
    </source>
</reference>
<dbReference type="GO" id="GO:0016018">
    <property type="term" value="F:cyclosporin A binding"/>
    <property type="evidence" value="ECO:0000318"/>
    <property type="project" value="GO_Central"/>
</dbReference>
<dbReference type="InterPro" id="IPR012677">
    <property type="entry name" value="Nucleotide-bd_a/b_plait_sf"/>
</dbReference>
<keyword evidence="3 7" id="KW-0694">RNA-binding</keyword>
<dbReference type="AlphaFoldDB" id="A9UWT1"/>
<sequence>MALKANKRMLYVGGLAEEVTEEVLRDAFVPFGDILELQLPLDFQTQDHKGFAFIEYATLEDAEAAIDNMHESELYGRTLRVNVANVTRNLNLAKPLWQQEAWLAEHGDVADGKAAKDMETEALAKLQSDKDTDEGEPMSKRARSDNPKVYLDINIGNQPAGRLVIELRADVVPKTAENFRQLCTHAKGFGLRNSIFHRIIPGFMAQGGDFTAGNGTGGKSIYGRTFKDENFQLQHLGPGTLSMANSGRHTNGSQFFLTFAKTEWLDGKHVVFGHVMEGMSLLSQLEGVGSESGKPSKKVRIVDAGEV</sequence>
<dbReference type="EC" id="5.2.1.8" evidence="2"/>
<name>A9UWT1_MONBE</name>